<dbReference type="RefSeq" id="WP_139180342.1">
    <property type="nucleotide sequence ID" value="NZ_FOGL01000026.1"/>
</dbReference>
<accession>A0A1H9VPW0</accession>
<protein>
    <submittedName>
        <fullName evidence="2">Helix-turn-helix domain-containing protein</fullName>
    </submittedName>
</protein>
<reference evidence="2 3" key="1">
    <citation type="submission" date="2016-10" db="EMBL/GenBank/DDBJ databases">
        <authorList>
            <person name="de Groot N.N."/>
        </authorList>
    </citation>
    <scope>NUCLEOTIDE SEQUENCE [LARGE SCALE GENOMIC DNA]</scope>
    <source>
        <strain evidence="2 3">CGMCC 1.7727</strain>
    </source>
</reference>
<feature type="domain" description="Transposase putative helix-turn-helix" evidence="1">
    <location>
        <begin position="1"/>
        <end position="45"/>
    </location>
</feature>
<evidence type="ECO:0000313" key="3">
    <source>
        <dbReference type="Proteomes" id="UP000199687"/>
    </source>
</evidence>
<dbReference type="AlphaFoldDB" id="A0A1H9VPW0"/>
<sequence length="158" mass="18722">MSKLSKAYKFRLYPTEEQALLMHKTYGCVRFVYNKMLAERKAMYDNLNDDKEALRKVKHPTPAKYKQEYDWLKEVDSLALANAQLNLEKAYKAFFKGVAKFPTFKKKRHKQSYTTNVVNRNIKWLNGHIQLPKLKMVKMKQHREIPSDYILKSCTISV</sequence>
<proteinExistence type="predicted"/>
<dbReference type="InterPro" id="IPR021027">
    <property type="entry name" value="Transposase_put_HTH"/>
</dbReference>
<dbReference type="NCBIfam" id="NF040570">
    <property type="entry name" value="guided_TnpB"/>
    <property type="match status" value="1"/>
</dbReference>
<name>A0A1H9VPW0_9BACI</name>
<evidence type="ECO:0000259" key="1">
    <source>
        <dbReference type="Pfam" id="PF12323"/>
    </source>
</evidence>
<dbReference type="OrthoDB" id="2630321at2"/>
<feature type="non-terminal residue" evidence="2">
    <location>
        <position position="158"/>
    </location>
</feature>
<dbReference type="STRING" id="531814.SAMN04487944_1261"/>
<dbReference type="Proteomes" id="UP000199687">
    <property type="component" value="Unassembled WGS sequence"/>
</dbReference>
<dbReference type="EMBL" id="FOGL01000026">
    <property type="protein sequence ID" value="SES23594.1"/>
    <property type="molecule type" value="Genomic_DNA"/>
</dbReference>
<organism evidence="2 3">
    <name type="scientific">Gracilibacillus ureilyticus</name>
    <dbReference type="NCBI Taxonomy" id="531814"/>
    <lineage>
        <taxon>Bacteria</taxon>
        <taxon>Bacillati</taxon>
        <taxon>Bacillota</taxon>
        <taxon>Bacilli</taxon>
        <taxon>Bacillales</taxon>
        <taxon>Bacillaceae</taxon>
        <taxon>Gracilibacillus</taxon>
    </lineage>
</organism>
<gene>
    <name evidence="2" type="ORF">SAMN04487944_1261</name>
</gene>
<evidence type="ECO:0000313" key="2">
    <source>
        <dbReference type="EMBL" id="SES23594.1"/>
    </source>
</evidence>
<keyword evidence="3" id="KW-1185">Reference proteome</keyword>
<dbReference type="Pfam" id="PF12323">
    <property type="entry name" value="HTH_OrfB_IS605"/>
    <property type="match status" value="1"/>
</dbReference>